<reference evidence="1 2" key="1">
    <citation type="journal article" date="2019" name="Commun. Biol.">
        <title>The bagworm genome reveals a unique fibroin gene that provides high tensile strength.</title>
        <authorList>
            <person name="Kono N."/>
            <person name="Nakamura H."/>
            <person name="Ohtoshi R."/>
            <person name="Tomita M."/>
            <person name="Numata K."/>
            <person name="Arakawa K."/>
        </authorList>
    </citation>
    <scope>NUCLEOTIDE SEQUENCE [LARGE SCALE GENOMIC DNA]</scope>
</reference>
<organism evidence="1 2">
    <name type="scientific">Eumeta variegata</name>
    <name type="common">Bagworm moth</name>
    <name type="synonym">Eumeta japonica</name>
    <dbReference type="NCBI Taxonomy" id="151549"/>
    <lineage>
        <taxon>Eukaryota</taxon>
        <taxon>Metazoa</taxon>
        <taxon>Ecdysozoa</taxon>
        <taxon>Arthropoda</taxon>
        <taxon>Hexapoda</taxon>
        <taxon>Insecta</taxon>
        <taxon>Pterygota</taxon>
        <taxon>Neoptera</taxon>
        <taxon>Endopterygota</taxon>
        <taxon>Lepidoptera</taxon>
        <taxon>Glossata</taxon>
        <taxon>Ditrysia</taxon>
        <taxon>Tineoidea</taxon>
        <taxon>Psychidae</taxon>
        <taxon>Oiketicinae</taxon>
        <taxon>Eumeta</taxon>
    </lineage>
</organism>
<name>A0A4C1X6J6_EUMVA</name>
<accession>A0A4C1X6J6</accession>
<protein>
    <submittedName>
        <fullName evidence="1">Uncharacterized protein</fullName>
    </submittedName>
</protein>
<evidence type="ECO:0000313" key="1">
    <source>
        <dbReference type="EMBL" id="GBP57855.1"/>
    </source>
</evidence>
<comment type="caution">
    <text evidence="1">The sequence shown here is derived from an EMBL/GenBank/DDBJ whole genome shotgun (WGS) entry which is preliminary data.</text>
</comment>
<sequence length="70" mass="7889">MAIIHNRDTPTYPLRHSHFGSHNEIRGGCALNRFRISNEEAGTFSSPCWCALELLASGVTDLVRRDDFLD</sequence>
<gene>
    <name evidence="1" type="ORF">EVAR_41525_1</name>
</gene>
<dbReference type="Proteomes" id="UP000299102">
    <property type="component" value="Unassembled WGS sequence"/>
</dbReference>
<dbReference type="EMBL" id="BGZK01000721">
    <property type="protein sequence ID" value="GBP57855.1"/>
    <property type="molecule type" value="Genomic_DNA"/>
</dbReference>
<evidence type="ECO:0000313" key="2">
    <source>
        <dbReference type="Proteomes" id="UP000299102"/>
    </source>
</evidence>
<keyword evidence="2" id="KW-1185">Reference proteome</keyword>
<dbReference type="AlphaFoldDB" id="A0A4C1X6J6"/>
<proteinExistence type="predicted"/>